<dbReference type="Proteomes" id="UP000554342">
    <property type="component" value="Unassembled WGS sequence"/>
</dbReference>
<reference evidence="4 5" key="1">
    <citation type="submission" date="2020-08" db="EMBL/GenBank/DDBJ databases">
        <title>Genomic Encyclopedia of Type Strains, Phase IV (KMG-IV): sequencing the most valuable type-strain genomes for metagenomic binning, comparative biology and taxonomic classification.</title>
        <authorList>
            <person name="Goeker M."/>
        </authorList>
    </citation>
    <scope>NUCLEOTIDE SEQUENCE [LARGE SCALE GENOMIC DNA]</scope>
    <source>
        <strain evidence="4 5">DSM 27203</strain>
    </source>
</reference>
<feature type="compositionally biased region" description="Low complexity" evidence="1">
    <location>
        <begin position="258"/>
        <end position="278"/>
    </location>
</feature>
<dbReference type="InterPro" id="IPR036908">
    <property type="entry name" value="RlpA-like_sf"/>
</dbReference>
<dbReference type="PANTHER" id="PTHR34183:SF1">
    <property type="entry name" value="ENDOLYTIC PEPTIDOGLYCAN TRANSGLYCOSYLASE RLPA"/>
    <property type="match status" value="1"/>
</dbReference>
<feature type="signal peptide" evidence="2">
    <location>
        <begin position="1"/>
        <end position="29"/>
    </location>
</feature>
<comment type="caution">
    <text evidence="4">The sequence shown here is derived from an EMBL/GenBank/DDBJ whole genome shotgun (WGS) entry which is preliminary data.</text>
</comment>
<evidence type="ECO:0000256" key="2">
    <source>
        <dbReference type="SAM" id="SignalP"/>
    </source>
</evidence>
<dbReference type="PANTHER" id="PTHR34183">
    <property type="entry name" value="ENDOLYTIC PEPTIDOGLYCAN TRANSGLYCOSYLASE RLPA"/>
    <property type="match status" value="1"/>
</dbReference>
<dbReference type="InterPro" id="IPR036680">
    <property type="entry name" value="SPOR-like_sf"/>
</dbReference>
<dbReference type="Pfam" id="PF05036">
    <property type="entry name" value="SPOR"/>
    <property type="match status" value="1"/>
</dbReference>
<evidence type="ECO:0000313" key="4">
    <source>
        <dbReference type="EMBL" id="MBB5718818.1"/>
    </source>
</evidence>
<dbReference type="AlphaFoldDB" id="A0A840YYQ8"/>
<dbReference type="PROSITE" id="PS51257">
    <property type="entry name" value="PROKAR_LIPOPROTEIN"/>
    <property type="match status" value="1"/>
</dbReference>
<dbReference type="GO" id="GO:0042834">
    <property type="term" value="F:peptidoglycan binding"/>
    <property type="evidence" value="ECO:0007669"/>
    <property type="project" value="InterPro"/>
</dbReference>
<dbReference type="SUPFAM" id="SSF110997">
    <property type="entry name" value="Sporulation related repeat"/>
    <property type="match status" value="1"/>
</dbReference>
<gene>
    <name evidence="4" type="ORF">FHR23_001741</name>
</gene>
<dbReference type="Gene3D" id="3.30.70.1070">
    <property type="entry name" value="Sporulation related repeat"/>
    <property type="match status" value="1"/>
</dbReference>
<evidence type="ECO:0000259" key="3">
    <source>
        <dbReference type="Pfam" id="PF05036"/>
    </source>
</evidence>
<keyword evidence="2" id="KW-0732">Signal</keyword>
<dbReference type="InterPro" id="IPR007730">
    <property type="entry name" value="SPOR-like_dom"/>
</dbReference>
<organism evidence="4 5">
    <name type="scientific">Stakelama sediminis</name>
    <dbReference type="NCBI Taxonomy" id="463200"/>
    <lineage>
        <taxon>Bacteria</taxon>
        <taxon>Pseudomonadati</taxon>
        <taxon>Pseudomonadota</taxon>
        <taxon>Alphaproteobacteria</taxon>
        <taxon>Sphingomonadales</taxon>
        <taxon>Sphingomonadaceae</taxon>
        <taxon>Stakelama</taxon>
    </lineage>
</organism>
<keyword evidence="4" id="KW-0449">Lipoprotein</keyword>
<feature type="compositionally biased region" description="Basic and acidic residues" evidence="1">
    <location>
        <begin position="293"/>
        <end position="302"/>
    </location>
</feature>
<sequence length="379" mass="38368">MQSRISRRQMAGAAGVFWASAACCSLANAQTNAGTSYPAPTVSAPAAHYPADAGSGPRGSSEAVPGEHRYDEVGYAISSQTAANFGNQAMYAASNTLPIGSFAEVTELGGGKTILIKVMAKGPASGSGLIDLSPAAADALGFAPGDSQPVRVRKVMPPAQERAVLNSGQAASARMDAPAALLRVLRKKLPSDHGSAVSTNTGIRTVPIPASVTPTLPGASGNSDHTDGSPSKVPPAKPALQSNSAEPATPKPSEKPRSATAAKSAPPASKPSPASKPANGALAPVLKGVSEMGGKDGTETKPAKSTPAVPQPRFYVQAATFSHVESANALAKKLDGFVVSGNGLHRVRMGPYADKAKADAARHKAVQLGFRDATILSTK</sequence>
<feature type="region of interest" description="Disordered" evidence="1">
    <location>
        <begin position="190"/>
        <end position="308"/>
    </location>
</feature>
<protein>
    <submittedName>
        <fullName evidence="4">Rare lipoprotein A</fullName>
    </submittedName>
</protein>
<proteinExistence type="predicted"/>
<dbReference type="Gene3D" id="2.40.40.10">
    <property type="entry name" value="RlpA-like domain"/>
    <property type="match status" value="1"/>
</dbReference>
<keyword evidence="5" id="KW-1185">Reference proteome</keyword>
<evidence type="ECO:0000256" key="1">
    <source>
        <dbReference type="SAM" id="MobiDB-lite"/>
    </source>
</evidence>
<dbReference type="CDD" id="cd22268">
    <property type="entry name" value="DPBB_RlpA-like"/>
    <property type="match status" value="1"/>
</dbReference>
<accession>A0A840YYQ8</accession>
<dbReference type="EMBL" id="JACIJI010000002">
    <property type="protein sequence ID" value="MBB5718818.1"/>
    <property type="molecule type" value="Genomic_DNA"/>
</dbReference>
<dbReference type="RefSeq" id="WP_184002889.1">
    <property type="nucleotide sequence ID" value="NZ_BAABIF010000013.1"/>
</dbReference>
<feature type="chain" id="PRO_5033004295" evidence="2">
    <location>
        <begin position="30"/>
        <end position="379"/>
    </location>
</feature>
<dbReference type="GO" id="GO:0009279">
    <property type="term" value="C:cell outer membrane"/>
    <property type="evidence" value="ECO:0007669"/>
    <property type="project" value="TreeGrafter"/>
</dbReference>
<evidence type="ECO:0000313" key="5">
    <source>
        <dbReference type="Proteomes" id="UP000554342"/>
    </source>
</evidence>
<name>A0A840YYQ8_9SPHN</name>
<feature type="domain" description="SPOR" evidence="3">
    <location>
        <begin position="312"/>
        <end position="366"/>
    </location>
</feature>